<evidence type="ECO:0000313" key="3">
    <source>
        <dbReference type="Proteomes" id="UP000315343"/>
    </source>
</evidence>
<keyword evidence="3" id="KW-1185">Reference proteome</keyword>
<dbReference type="CDD" id="cd07750">
    <property type="entry name" value="PolyPPase_VTC_like"/>
    <property type="match status" value="1"/>
</dbReference>
<dbReference type="InterPro" id="IPR018966">
    <property type="entry name" value="VTC_domain"/>
</dbReference>
<accession>A0A562JC63</accession>
<organism evidence="2 3">
    <name type="scientific">Sedimentibacter saalensis</name>
    <dbReference type="NCBI Taxonomy" id="130788"/>
    <lineage>
        <taxon>Bacteria</taxon>
        <taxon>Bacillati</taxon>
        <taxon>Bacillota</taxon>
        <taxon>Tissierellia</taxon>
        <taxon>Sedimentibacter</taxon>
    </lineage>
</organism>
<dbReference type="InterPro" id="IPR042267">
    <property type="entry name" value="VTC_sf"/>
</dbReference>
<evidence type="ECO:0000313" key="2">
    <source>
        <dbReference type="EMBL" id="TWH80730.1"/>
    </source>
</evidence>
<comment type="caution">
    <text evidence="2">The sequence shown here is derived from an EMBL/GenBank/DDBJ whole genome shotgun (WGS) entry which is preliminary data.</text>
</comment>
<protein>
    <submittedName>
        <fullName evidence="2">VTC domain-containing protein</fullName>
    </submittedName>
</protein>
<evidence type="ECO:0000259" key="1">
    <source>
        <dbReference type="Pfam" id="PF09359"/>
    </source>
</evidence>
<sequence length="267" mass="31566">MGDKNNNVFERIEKKYLLSEEKFNLLFQKIEPYMTIDKFGLHTICNIYYDTETFDLIRNSIEKPSYKEKFRLRSYGVPGEDSMVFLEIKKKYGRTVFKRRISLSLNEAEDYLERGIKPQKDSQILREIDYFIKLYNPIKKVFIAYDRVALFGKEDESLRITFDTDIRSRTHNLDLRKGDFGMAINNFSGYLMEIKTSASLPLWLARILSELEIYPDSFSKYGSVYKQGLINERLFEQSIHEELDEQQLISKLNSSTNRRNIKCLQAS</sequence>
<feature type="domain" description="VTC" evidence="1">
    <location>
        <begin position="11"/>
        <end position="225"/>
    </location>
</feature>
<dbReference type="RefSeq" id="WP_145082827.1">
    <property type="nucleotide sequence ID" value="NZ_DAMBUX010000011.1"/>
</dbReference>
<dbReference type="Gene3D" id="3.20.100.30">
    <property type="entry name" value="VTC, catalytic tunnel domain"/>
    <property type="match status" value="1"/>
</dbReference>
<proteinExistence type="predicted"/>
<dbReference type="EMBL" id="VLKH01000004">
    <property type="protein sequence ID" value="TWH80730.1"/>
    <property type="molecule type" value="Genomic_DNA"/>
</dbReference>
<dbReference type="Proteomes" id="UP000315343">
    <property type="component" value="Unassembled WGS sequence"/>
</dbReference>
<dbReference type="GO" id="GO:0006799">
    <property type="term" value="P:polyphosphate biosynthetic process"/>
    <property type="evidence" value="ECO:0007669"/>
    <property type="project" value="UniProtKB-ARBA"/>
</dbReference>
<dbReference type="AlphaFoldDB" id="A0A562JC63"/>
<gene>
    <name evidence="2" type="ORF">LY60_01992</name>
</gene>
<name>A0A562JC63_9FIRM</name>
<dbReference type="OrthoDB" id="185578at2"/>
<reference evidence="2 3" key="1">
    <citation type="submission" date="2019-07" db="EMBL/GenBank/DDBJ databases">
        <title>Genomic Encyclopedia of Type Strains, Phase I: the one thousand microbial genomes (KMG-I) project.</title>
        <authorList>
            <person name="Kyrpides N."/>
        </authorList>
    </citation>
    <scope>NUCLEOTIDE SEQUENCE [LARGE SCALE GENOMIC DNA]</scope>
    <source>
        <strain evidence="2 3">DSM 13558</strain>
    </source>
</reference>
<dbReference type="Pfam" id="PF09359">
    <property type="entry name" value="VTC"/>
    <property type="match status" value="1"/>
</dbReference>